<feature type="domain" description="ATP-grasp" evidence="8">
    <location>
        <begin position="122"/>
        <end position="319"/>
    </location>
</feature>
<keyword evidence="2" id="KW-0479">Metal-binding</keyword>
<evidence type="ECO:0000256" key="4">
    <source>
        <dbReference type="ARBA" id="ARBA00022840"/>
    </source>
</evidence>
<protein>
    <submittedName>
        <fullName evidence="10">Acetyl-CoA carboxylase biotin carboxylase subunit</fullName>
    </submittedName>
</protein>
<dbReference type="InterPro" id="IPR050856">
    <property type="entry name" value="Biotin_carboxylase_complex"/>
</dbReference>
<evidence type="ECO:0000259" key="8">
    <source>
        <dbReference type="PROSITE" id="PS50975"/>
    </source>
</evidence>
<keyword evidence="11" id="KW-1185">Reference proteome</keyword>
<dbReference type="GO" id="GO:2001295">
    <property type="term" value="P:malonyl-CoA biosynthetic process"/>
    <property type="evidence" value="ECO:0007669"/>
    <property type="project" value="UniProtKB-UniPathway"/>
</dbReference>
<dbReference type="InterPro" id="IPR005482">
    <property type="entry name" value="Biotin_COase_C"/>
</dbReference>
<dbReference type="Pfam" id="PF00289">
    <property type="entry name" value="Biotin_carb_N"/>
    <property type="match status" value="1"/>
</dbReference>
<dbReference type="UniPathway" id="UPA00655">
    <property type="reaction ID" value="UER00711"/>
</dbReference>
<dbReference type="EMBL" id="PJMU01000001">
    <property type="protein sequence ID" value="PKV75658.1"/>
    <property type="molecule type" value="Genomic_DNA"/>
</dbReference>
<dbReference type="InterPro" id="IPR011054">
    <property type="entry name" value="Rudment_hybrid_motif"/>
</dbReference>
<dbReference type="NCBIfam" id="TIGR00514">
    <property type="entry name" value="accC"/>
    <property type="match status" value="1"/>
</dbReference>
<keyword evidence="6" id="KW-0092">Biotin</keyword>
<keyword evidence="1" id="KW-0436">Ligase</keyword>
<evidence type="ECO:0000256" key="3">
    <source>
        <dbReference type="ARBA" id="ARBA00022741"/>
    </source>
</evidence>
<evidence type="ECO:0000313" key="10">
    <source>
        <dbReference type="EMBL" id="PKV75658.1"/>
    </source>
</evidence>
<dbReference type="PROSITE" id="PS00866">
    <property type="entry name" value="CPSASE_1"/>
    <property type="match status" value="1"/>
</dbReference>
<dbReference type="FunFam" id="3.30.470.20:FF:000028">
    <property type="entry name" value="Methylcrotonoyl-CoA carboxylase subunit alpha, mitochondrial"/>
    <property type="match status" value="1"/>
</dbReference>
<evidence type="ECO:0000313" key="11">
    <source>
        <dbReference type="Proteomes" id="UP000233782"/>
    </source>
</evidence>
<evidence type="ECO:0000259" key="9">
    <source>
        <dbReference type="PROSITE" id="PS50979"/>
    </source>
</evidence>
<dbReference type="InterPro" id="IPR004549">
    <property type="entry name" value="Acetyl_CoA_COase_biotin_COase"/>
</dbReference>
<evidence type="ECO:0000256" key="1">
    <source>
        <dbReference type="ARBA" id="ARBA00022598"/>
    </source>
</evidence>
<dbReference type="GO" id="GO:0016874">
    <property type="term" value="F:ligase activity"/>
    <property type="evidence" value="ECO:0007669"/>
    <property type="project" value="UniProtKB-KW"/>
</dbReference>
<dbReference type="PANTHER" id="PTHR18866:SF33">
    <property type="entry name" value="METHYLCROTONOYL-COA CARBOXYLASE SUBUNIT ALPHA, MITOCHONDRIAL-RELATED"/>
    <property type="match status" value="1"/>
</dbReference>
<dbReference type="AlphaFoldDB" id="A0A2N3V213"/>
<dbReference type="SUPFAM" id="SSF52440">
    <property type="entry name" value="PreATP-grasp domain"/>
    <property type="match status" value="1"/>
</dbReference>
<dbReference type="InterPro" id="IPR005481">
    <property type="entry name" value="BC-like_N"/>
</dbReference>
<dbReference type="SMART" id="SM00878">
    <property type="entry name" value="Biotin_carb_C"/>
    <property type="match status" value="1"/>
</dbReference>
<comment type="caution">
    <text evidence="10">The sequence shown here is derived from an EMBL/GenBank/DDBJ whole genome shotgun (WGS) entry which is preliminary data.</text>
</comment>
<proteinExistence type="predicted"/>
<gene>
    <name evidence="10" type="ORF">BD749_0603</name>
</gene>
<dbReference type="FunFam" id="3.30.1490.20:FF:000018">
    <property type="entry name" value="Biotin carboxylase"/>
    <property type="match status" value="1"/>
</dbReference>
<dbReference type="Pfam" id="PF02786">
    <property type="entry name" value="CPSase_L_D2"/>
    <property type="match status" value="1"/>
</dbReference>
<dbReference type="SUPFAM" id="SSF56059">
    <property type="entry name" value="Glutathione synthetase ATP-binding domain-like"/>
    <property type="match status" value="1"/>
</dbReference>
<dbReference type="InterPro" id="IPR016185">
    <property type="entry name" value="PreATP-grasp_dom_sf"/>
</dbReference>
<dbReference type="OrthoDB" id="9807469at2"/>
<dbReference type="InterPro" id="IPR011764">
    <property type="entry name" value="Biotin_carboxylation_dom"/>
</dbReference>
<accession>A0A2N3V213</accession>
<dbReference type="PANTHER" id="PTHR18866">
    <property type="entry name" value="CARBOXYLASE:PYRUVATE/ACETYL-COA/PROPIONYL-COA CARBOXYLASE"/>
    <property type="match status" value="1"/>
</dbReference>
<dbReference type="GO" id="GO:0005524">
    <property type="term" value="F:ATP binding"/>
    <property type="evidence" value="ECO:0007669"/>
    <property type="project" value="UniProtKB-UniRule"/>
</dbReference>
<evidence type="ECO:0000256" key="2">
    <source>
        <dbReference type="ARBA" id="ARBA00022723"/>
    </source>
</evidence>
<dbReference type="FunFam" id="3.40.50.20:FF:000010">
    <property type="entry name" value="Propionyl-CoA carboxylase subunit alpha"/>
    <property type="match status" value="1"/>
</dbReference>
<dbReference type="Gene3D" id="3.30.470.20">
    <property type="entry name" value="ATP-grasp fold, B domain"/>
    <property type="match status" value="1"/>
</dbReference>
<feature type="domain" description="Biotin carboxylation" evidence="9">
    <location>
        <begin position="3"/>
        <end position="448"/>
    </location>
</feature>
<evidence type="ECO:0000256" key="6">
    <source>
        <dbReference type="ARBA" id="ARBA00023267"/>
    </source>
</evidence>
<keyword evidence="4 7" id="KW-0067">ATP-binding</keyword>
<reference evidence="10 11" key="1">
    <citation type="submission" date="2017-12" db="EMBL/GenBank/DDBJ databases">
        <title>Genomic Encyclopedia of Type Strains, Phase III (KMG-III): the genomes of soil and plant-associated and newly described type strains.</title>
        <authorList>
            <person name="Whitman W."/>
        </authorList>
    </citation>
    <scope>NUCLEOTIDE SEQUENCE [LARGE SCALE GENOMIC DNA]</scope>
    <source>
        <strain evidence="10 11">LP43</strain>
    </source>
</reference>
<dbReference type="PROSITE" id="PS50975">
    <property type="entry name" value="ATP_GRASP"/>
    <property type="match status" value="1"/>
</dbReference>
<dbReference type="InterPro" id="IPR005479">
    <property type="entry name" value="CPAse_ATP-bd"/>
</dbReference>
<sequence>MRKIKKILVANRGEIALRVMRSAKEMGISTVAVYSEADRNALHVRYADEAVCVGGPKSNESYLRGDVIIDVCKRLQVDAIHPGYGFLSENANFARQVQEAGLIFIGPSPEAIELMGSKLAAKAAVAKYKIPMVPGTEEAITDVEEAKAIASQVGFPILIKASAGGGGKGMRVVESVEVFEEQMKLAVSEATSAFGDGSVFIEKYIGSPRHIEIQVLGDTHGNIVHLFERECSIQRRHQKVIEEAPSAVLTSELRDEMGRCAVDVAKACDYVGAGTVEFLVDENLNFYFLEMNTRLQVEHPVTEQITGLDLVKEQILIAEGNPLHFRQEDLQINGHALELRVYAEDPANNFLPDIGRLETYVRPQGLGVRVDDGFEQGMDIPIYYDPMIAKLVTFGKDREEAIEKMLRAIDEYKITGIETTLPFGKFVLQHEAFVSGNFDTKFIERYFTPSVLETELTDDAEEISAVLAAILLSNNKLKVRATTTGSQNGPASNWRKNRVK</sequence>
<keyword evidence="3 7" id="KW-0547">Nucleotide-binding</keyword>
<dbReference type="Pfam" id="PF02785">
    <property type="entry name" value="Biotin_carb_C"/>
    <property type="match status" value="1"/>
</dbReference>
<dbReference type="Proteomes" id="UP000233782">
    <property type="component" value="Unassembled WGS sequence"/>
</dbReference>
<evidence type="ECO:0000256" key="5">
    <source>
        <dbReference type="ARBA" id="ARBA00022842"/>
    </source>
</evidence>
<dbReference type="SUPFAM" id="SSF51246">
    <property type="entry name" value="Rudiment single hybrid motif"/>
    <property type="match status" value="1"/>
</dbReference>
<dbReference type="NCBIfam" id="NF006367">
    <property type="entry name" value="PRK08591.1"/>
    <property type="match status" value="1"/>
</dbReference>
<dbReference type="PROSITE" id="PS00867">
    <property type="entry name" value="CPSASE_2"/>
    <property type="match status" value="1"/>
</dbReference>
<organism evidence="10 11">
    <name type="scientific">Pontibacter ramchanderi</name>
    <dbReference type="NCBI Taxonomy" id="1179743"/>
    <lineage>
        <taxon>Bacteria</taxon>
        <taxon>Pseudomonadati</taxon>
        <taxon>Bacteroidota</taxon>
        <taxon>Cytophagia</taxon>
        <taxon>Cytophagales</taxon>
        <taxon>Hymenobacteraceae</taxon>
        <taxon>Pontibacter</taxon>
    </lineage>
</organism>
<keyword evidence="5" id="KW-0460">Magnesium</keyword>
<dbReference type="RefSeq" id="WP_101442875.1">
    <property type="nucleotide sequence ID" value="NZ_PJMU01000001.1"/>
</dbReference>
<dbReference type="PROSITE" id="PS50979">
    <property type="entry name" value="BC"/>
    <property type="match status" value="1"/>
</dbReference>
<dbReference type="InterPro" id="IPR011761">
    <property type="entry name" value="ATP-grasp"/>
</dbReference>
<name>A0A2N3V213_9BACT</name>
<evidence type="ECO:0000256" key="7">
    <source>
        <dbReference type="PROSITE-ProRule" id="PRU00409"/>
    </source>
</evidence>
<dbReference type="GO" id="GO:0046872">
    <property type="term" value="F:metal ion binding"/>
    <property type="evidence" value="ECO:0007669"/>
    <property type="project" value="UniProtKB-KW"/>
</dbReference>